<gene>
    <name evidence="3" type="ORF">K1J50_06070</name>
</gene>
<dbReference type="RefSeq" id="WP_220116728.1">
    <property type="nucleotide sequence ID" value="NZ_JAHZUY010000010.1"/>
</dbReference>
<proteinExistence type="inferred from homology"/>
<dbReference type="PANTHER" id="PTHR42928:SF5">
    <property type="entry name" value="BLR1237 PROTEIN"/>
    <property type="match status" value="1"/>
</dbReference>
<dbReference type="CDD" id="cd13578">
    <property type="entry name" value="PBP2_Bug27"/>
    <property type="match status" value="1"/>
</dbReference>
<sequence>MHPDRRAILLGSLALAAGSGVPLARAQPFAAADYPSRPVRLLVGFPPGGTTDIAARIYAERLAARLGQPFPVENRPGATGNIAGEAVARAAPDGYTLLVNAISPAAINYALFGPRMPYRPEDLTAVGLFLRVPNVVFVHPSVPARSIAELVALAKARPGQLNYGSAGSGGSPHMTMEYFKLRTGVQITHVPFRGAGPMLVEAVAGRVEVGCDNMPSCIGHIREGRLRALAVTSHVRSPALPEVPTLAESGVPDFEATAWFGLQAPARTPRPIVAKLGAAVDAVSKEPAVRAKLAELGADPPNLTPDGGTTPDAFEAFIRGEITKWAEVVRVSGARID</sequence>
<organism evidence="3 4">
    <name type="scientific">Caldovatus aquaticus</name>
    <dbReference type="NCBI Taxonomy" id="2865671"/>
    <lineage>
        <taxon>Bacteria</taxon>
        <taxon>Pseudomonadati</taxon>
        <taxon>Pseudomonadota</taxon>
        <taxon>Alphaproteobacteria</taxon>
        <taxon>Acetobacterales</taxon>
        <taxon>Roseomonadaceae</taxon>
        <taxon>Caldovatus</taxon>
    </lineage>
</organism>
<accession>A0ABS7F0C4</accession>
<dbReference type="PANTHER" id="PTHR42928">
    <property type="entry name" value="TRICARBOXYLATE-BINDING PROTEIN"/>
    <property type="match status" value="1"/>
</dbReference>
<evidence type="ECO:0000313" key="4">
    <source>
        <dbReference type="Proteomes" id="UP001519924"/>
    </source>
</evidence>
<protein>
    <submittedName>
        <fullName evidence="3">Tripartite tricarboxylate transporter substrate binding protein</fullName>
    </submittedName>
</protein>
<dbReference type="Gene3D" id="3.40.190.10">
    <property type="entry name" value="Periplasmic binding protein-like II"/>
    <property type="match status" value="1"/>
</dbReference>
<comment type="caution">
    <text evidence="3">The sequence shown here is derived from an EMBL/GenBank/DDBJ whole genome shotgun (WGS) entry which is preliminary data.</text>
</comment>
<keyword evidence="2" id="KW-0732">Signal</keyword>
<dbReference type="PROSITE" id="PS51318">
    <property type="entry name" value="TAT"/>
    <property type="match status" value="1"/>
</dbReference>
<dbReference type="Gene3D" id="3.40.190.150">
    <property type="entry name" value="Bordetella uptake gene, domain 1"/>
    <property type="match status" value="1"/>
</dbReference>
<evidence type="ECO:0000256" key="1">
    <source>
        <dbReference type="ARBA" id="ARBA00006987"/>
    </source>
</evidence>
<dbReference type="EMBL" id="JAHZUY010000010">
    <property type="protein sequence ID" value="MBW8269051.1"/>
    <property type="molecule type" value="Genomic_DNA"/>
</dbReference>
<keyword evidence="4" id="KW-1185">Reference proteome</keyword>
<dbReference type="Proteomes" id="UP001519924">
    <property type="component" value="Unassembled WGS sequence"/>
</dbReference>
<dbReference type="InterPro" id="IPR042100">
    <property type="entry name" value="Bug_dom1"/>
</dbReference>
<evidence type="ECO:0000313" key="3">
    <source>
        <dbReference type="EMBL" id="MBW8269051.1"/>
    </source>
</evidence>
<dbReference type="SUPFAM" id="SSF53850">
    <property type="entry name" value="Periplasmic binding protein-like II"/>
    <property type="match status" value="1"/>
</dbReference>
<dbReference type="PIRSF" id="PIRSF017082">
    <property type="entry name" value="YflP"/>
    <property type="match status" value="1"/>
</dbReference>
<name>A0ABS7F0C4_9PROT</name>
<feature type="signal peptide" evidence="2">
    <location>
        <begin position="1"/>
        <end position="26"/>
    </location>
</feature>
<reference evidence="3 4" key="1">
    <citation type="submission" date="2021-08" db="EMBL/GenBank/DDBJ databases">
        <title>Caldovatus sediminis gen. nov., sp. nov., a moderately thermophilic bacterium isolated from a hot spring.</title>
        <authorList>
            <person name="Hu C.-J."/>
            <person name="Li W.-J."/>
            <person name="Xian W.-D."/>
        </authorList>
    </citation>
    <scope>NUCLEOTIDE SEQUENCE [LARGE SCALE GENOMIC DNA]</scope>
    <source>
        <strain evidence="3 4">SYSU G05006</strain>
    </source>
</reference>
<dbReference type="InterPro" id="IPR006311">
    <property type="entry name" value="TAT_signal"/>
</dbReference>
<comment type="similarity">
    <text evidence="1">Belongs to the UPF0065 (bug) family.</text>
</comment>
<dbReference type="InterPro" id="IPR005064">
    <property type="entry name" value="BUG"/>
</dbReference>
<evidence type="ECO:0000256" key="2">
    <source>
        <dbReference type="SAM" id="SignalP"/>
    </source>
</evidence>
<feature type="chain" id="PRO_5046977348" evidence="2">
    <location>
        <begin position="27"/>
        <end position="337"/>
    </location>
</feature>
<dbReference type="Pfam" id="PF03401">
    <property type="entry name" value="TctC"/>
    <property type="match status" value="1"/>
</dbReference>